<gene>
    <name evidence="1" type="ORF">XYLVIOL_LOCUS9943</name>
</gene>
<sequence length="248" mass="27962">MARESQIVTLRKSYRGHISESGNLVKTWNILKPFVVKHVGPGYTPIPYLVDTKAYQIGHIFIQQSADVKCFCVAPHLKVLGPIRDFLVQEKSNPRWLDADIPVIKTTGDDTHFRVLLDKGKQSAEYRMDDCYFLDKAPDMSVEGEVTIDRTSHEDLGTAGWFGLISGAILATTSHLFAKKNSSERTFCIGERPHTVLFKYEICRMDKDGSVHRTSAGEMEGKWLPVEERNMDALPLTEFVSQSARINS</sequence>
<organism evidence="1 2">
    <name type="scientific">Xylocopa violacea</name>
    <name type="common">Violet carpenter bee</name>
    <name type="synonym">Apis violacea</name>
    <dbReference type="NCBI Taxonomy" id="135666"/>
    <lineage>
        <taxon>Eukaryota</taxon>
        <taxon>Metazoa</taxon>
        <taxon>Ecdysozoa</taxon>
        <taxon>Arthropoda</taxon>
        <taxon>Hexapoda</taxon>
        <taxon>Insecta</taxon>
        <taxon>Pterygota</taxon>
        <taxon>Neoptera</taxon>
        <taxon>Endopterygota</taxon>
        <taxon>Hymenoptera</taxon>
        <taxon>Apocrita</taxon>
        <taxon>Aculeata</taxon>
        <taxon>Apoidea</taxon>
        <taxon>Anthophila</taxon>
        <taxon>Apidae</taxon>
        <taxon>Xylocopa</taxon>
        <taxon>Xylocopa</taxon>
    </lineage>
</organism>
<proteinExistence type="predicted"/>
<reference evidence="1 2" key="1">
    <citation type="submission" date="2024-08" db="EMBL/GenBank/DDBJ databases">
        <authorList>
            <person name="Will J Nash"/>
            <person name="Angela Man"/>
            <person name="Seanna McTaggart"/>
            <person name="Kendall Baker"/>
            <person name="Tom Barker"/>
            <person name="Leah Catchpole"/>
            <person name="Alex Durrant"/>
            <person name="Karim Gharbi"/>
            <person name="Naomi Irish"/>
            <person name="Gemy Kaithakottil"/>
            <person name="Debby Ku"/>
            <person name="Aaliyah Providence"/>
            <person name="Felix Shaw"/>
            <person name="David Swarbreck"/>
            <person name="Chris Watkins"/>
            <person name="Ann M. McCartney"/>
            <person name="Giulio Formenti"/>
            <person name="Alice Mouton"/>
            <person name="Noel Vella"/>
            <person name="Bjorn M von Reumont"/>
            <person name="Adriana Vella"/>
            <person name="Wilfried Haerty"/>
        </authorList>
    </citation>
    <scope>NUCLEOTIDE SEQUENCE [LARGE SCALE GENOMIC DNA]</scope>
</reference>
<keyword evidence="2" id="KW-1185">Reference proteome</keyword>
<dbReference type="Proteomes" id="UP001642520">
    <property type="component" value="Unassembled WGS sequence"/>
</dbReference>
<accession>A0ABP1PAW2</accession>
<dbReference type="EMBL" id="CAXAJV020001300">
    <property type="protein sequence ID" value="CAL7950410.1"/>
    <property type="molecule type" value="Genomic_DNA"/>
</dbReference>
<protein>
    <submittedName>
        <fullName evidence="1">Uncharacterized protein</fullName>
    </submittedName>
</protein>
<comment type="caution">
    <text evidence="1">The sequence shown here is derived from an EMBL/GenBank/DDBJ whole genome shotgun (WGS) entry which is preliminary data.</text>
</comment>
<evidence type="ECO:0000313" key="2">
    <source>
        <dbReference type="Proteomes" id="UP001642520"/>
    </source>
</evidence>
<name>A0ABP1PAW2_XYLVO</name>
<evidence type="ECO:0000313" key="1">
    <source>
        <dbReference type="EMBL" id="CAL7950410.1"/>
    </source>
</evidence>